<dbReference type="GO" id="GO:0008289">
    <property type="term" value="F:lipid binding"/>
    <property type="evidence" value="ECO:0007669"/>
    <property type="project" value="InterPro"/>
</dbReference>
<evidence type="ECO:0000313" key="3">
    <source>
        <dbReference type="Proteomes" id="UP000274756"/>
    </source>
</evidence>
<dbReference type="GO" id="GO:0035621">
    <property type="term" value="P:ER to Golgi ceramide transport"/>
    <property type="evidence" value="ECO:0007669"/>
    <property type="project" value="TreeGrafter"/>
</dbReference>
<gene>
    <name evidence="2" type="ORF">DME_LOCUS6573</name>
</gene>
<dbReference type="InterPro" id="IPR011993">
    <property type="entry name" value="PH-like_dom_sf"/>
</dbReference>
<name>A0A3P7PQ07_DRAME</name>
<evidence type="ECO:0000313" key="2">
    <source>
        <dbReference type="EMBL" id="VDN56600.1"/>
    </source>
</evidence>
<dbReference type="PROSITE" id="PS50848">
    <property type="entry name" value="START"/>
    <property type="match status" value="1"/>
</dbReference>
<dbReference type="SMART" id="SM00234">
    <property type="entry name" value="START"/>
    <property type="match status" value="1"/>
</dbReference>
<dbReference type="OrthoDB" id="2344588at2759"/>
<dbReference type="InterPro" id="IPR002913">
    <property type="entry name" value="START_lipid-bd_dom"/>
</dbReference>
<dbReference type="Gene3D" id="3.30.530.20">
    <property type="match status" value="1"/>
</dbReference>
<dbReference type="PANTHER" id="PTHR19308:SF53">
    <property type="entry name" value="CERAMIDE TRANSFER PROTEIN"/>
    <property type="match status" value="1"/>
</dbReference>
<reference evidence="2 3" key="1">
    <citation type="submission" date="2018-11" db="EMBL/GenBank/DDBJ databases">
        <authorList>
            <consortium name="Pathogen Informatics"/>
        </authorList>
    </citation>
    <scope>NUCLEOTIDE SEQUENCE [LARGE SCALE GENOMIC DNA]</scope>
</reference>
<dbReference type="GO" id="GO:0005737">
    <property type="term" value="C:cytoplasm"/>
    <property type="evidence" value="ECO:0007669"/>
    <property type="project" value="UniProtKB-ARBA"/>
</dbReference>
<sequence>MFPTNVGILRKWTNYVYGWQQRYFEVENGSLLYYKSENEKIFGSRGSITIRCVWELFWEEGEMKMYKRNLEIDGLVQDPLKATHLVKVHKRVWPTAQRESLFWSHTRRFNEHRDADALDLFLVCNHSCVRPDVPLKQSSNVRVGLTVAMICQTKPVEDLTRNDVSCRIIYVSRVDPGGWVPVAGLRMIYKREYPKFLRGFTEYVVKNTRSTPLIL</sequence>
<proteinExistence type="predicted"/>
<evidence type="ECO:0000259" key="1">
    <source>
        <dbReference type="PROSITE" id="PS50848"/>
    </source>
</evidence>
<dbReference type="PANTHER" id="PTHR19308">
    <property type="entry name" value="PHOSPHATIDYLCHOLINE TRANSFER PROTEIN"/>
    <property type="match status" value="1"/>
</dbReference>
<dbReference type="InterPro" id="IPR051213">
    <property type="entry name" value="START_lipid_transfer"/>
</dbReference>
<dbReference type="AlphaFoldDB" id="A0A3P7PQ07"/>
<feature type="domain" description="START" evidence="1">
    <location>
        <begin position="58"/>
        <end position="205"/>
    </location>
</feature>
<dbReference type="Pfam" id="PF01852">
    <property type="entry name" value="START"/>
    <property type="match status" value="1"/>
</dbReference>
<organism evidence="2 3">
    <name type="scientific">Dracunculus medinensis</name>
    <name type="common">Guinea worm</name>
    <dbReference type="NCBI Taxonomy" id="318479"/>
    <lineage>
        <taxon>Eukaryota</taxon>
        <taxon>Metazoa</taxon>
        <taxon>Ecdysozoa</taxon>
        <taxon>Nematoda</taxon>
        <taxon>Chromadorea</taxon>
        <taxon>Rhabditida</taxon>
        <taxon>Spirurina</taxon>
        <taxon>Dracunculoidea</taxon>
        <taxon>Dracunculidae</taxon>
        <taxon>Dracunculus</taxon>
    </lineage>
</organism>
<dbReference type="SUPFAM" id="SSF55961">
    <property type="entry name" value="Bet v1-like"/>
    <property type="match status" value="1"/>
</dbReference>
<dbReference type="Gene3D" id="2.30.29.30">
    <property type="entry name" value="Pleckstrin-homology domain (PH domain)/Phosphotyrosine-binding domain (PTB)"/>
    <property type="match status" value="1"/>
</dbReference>
<dbReference type="InterPro" id="IPR023393">
    <property type="entry name" value="START-like_dom_sf"/>
</dbReference>
<protein>
    <recommendedName>
        <fullName evidence="1">START domain-containing protein</fullName>
    </recommendedName>
</protein>
<accession>A0A3P7PQ07</accession>
<dbReference type="Proteomes" id="UP000274756">
    <property type="component" value="Unassembled WGS sequence"/>
</dbReference>
<dbReference type="STRING" id="318479.A0A3P7PQ07"/>
<dbReference type="EMBL" id="UYYG01001156">
    <property type="protein sequence ID" value="VDN56600.1"/>
    <property type="molecule type" value="Genomic_DNA"/>
</dbReference>
<keyword evidence="3" id="KW-1185">Reference proteome</keyword>